<dbReference type="GO" id="GO:0012507">
    <property type="term" value="C:ER to Golgi transport vesicle membrane"/>
    <property type="evidence" value="ECO:0007669"/>
    <property type="project" value="TreeGrafter"/>
</dbReference>
<dbReference type="AlphaFoldDB" id="A0AA35VDA4"/>
<dbReference type="Pfam" id="PF10497">
    <property type="entry name" value="zf-4CXXC_R1"/>
    <property type="match status" value="1"/>
</dbReference>
<organism evidence="7 8">
    <name type="scientific">Lactuca saligna</name>
    <name type="common">Willowleaf lettuce</name>
    <dbReference type="NCBI Taxonomy" id="75948"/>
    <lineage>
        <taxon>Eukaryota</taxon>
        <taxon>Viridiplantae</taxon>
        <taxon>Streptophyta</taxon>
        <taxon>Embryophyta</taxon>
        <taxon>Tracheophyta</taxon>
        <taxon>Spermatophyta</taxon>
        <taxon>Magnoliopsida</taxon>
        <taxon>eudicotyledons</taxon>
        <taxon>Gunneridae</taxon>
        <taxon>Pentapetalae</taxon>
        <taxon>asterids</taxon>
        <taxon>campanulids</taxon>
        <taxon>Asterales</taxon>
        <taxon>Asteraceae</taxon>
        <taxon>Cichorioideae</taxon>
        <taxon>Cichorieae</taxon>
        <taxon>Lactucinae</taxon>
        <taxon>Lactuca</taxon>
    </lineage>
</organism>
<dbReference type="EMBL" id="OX465077">
    <property type="protein sequence ID" value="CAI9266574.1"/>
    <property type="molecule type" value="Genomic_DNA"/>
</dbReference>
<keyword evidence="3" id="KW-0804">Transcription</keyword>
<dbReference type="GO" id="GO:0007030">
    <property type="term" value="P:Golgi organization"/>
    <property type="evidence" value="ECO:0007669"/>
    <property type="project" value="TreeGrafter"/>
</dbReference>
<keyword evidence="8" id="KW-1185">Reference proteome</keyword>
<evidence type="ECO:0000256" key="5">
    <source>
        <dbReference type="SAM" id="MobiDB-lite"/>
    </source>
</evidence>
<sequence>MDLSMWLPTCQPPHALVTFGFGGKLIVMKDTNGSTYPLKIRSDSEFHPQDGVIKMSKTGPGTRTNKTKKQRVPGVLSQMRSSFQGNQFPLAVEAARKALIRSRNFMRNQPMTSYRPRQVVFFFNNKLWAGVQNRGATNGDFAVKLLNYSHPVFPLKIRRDTEFHPQDVAGDWLNMCCNIKLWELAFSANWAHPFSNLAPDAFQPLQSPFHNKYHSSTEISAMASLLYGENAEEAAASADWKFPRCRGICNCIFCIKDTPDVAVTRPFASAKKDTSQYGDYGAFANCLQQLPPEGQICNPELHLEHASNNSLPANGNDSITQKLRVTNIQHGKKGALCFDASIGQGGTTTRKVLHYTLAYNNVHKLTKKIAM</sequence>
<protein>
    <recommendedName>
        <fullName evidence="6">Zinc-finger domain-containing protein</fullName>
    </recommendedName>
</protein>
<feature type="domain" description="Zinc-finger" evidence="6">
    <location>
        <begin position="227"/>
        <end position="262"/>
    </location>
</feature>
<evidence type="ECO:0000313" key="8">
    <source>
        <dbReference type="Proteomes" id="UP001177003"/>
    </source>
</evidence>
<evidence type="ECO:0000256" key="3">
    <source>
        <dbReference type="ARBA" id="ARBA00023163"/>
    </source>
</evidence>
<name>A0AA35VDA4_LACSI</name>
<feature type="region of interest" description="Disordered" evidence="5">
    <location>
        <begin position="50"/>
        <end position="70"/>
    </location>
</feature>
<dbReference type="GO" id="GO:0070973">
    <property type="term" value="P:protein localization to endoplasmic reticulum exit site"/>
    <property type="evidence" value="ECO:0007669"/>
    <property type="project" value="TreeGrafter"/>
</dbReference>
<keyword evidence="4" id="KW-0539">Nucleus</keyword>
<evidence type="ECO:0000259" key="6">
    <source>
        <dbReference type="Pfam" id="PF10497"/>
    </source>
</evidence>
<keyword evidence="2" id="KW-0805">Transcription regulation</keyword>
<dbReference type="GO" id="GO:0005634">
    <property type="term" value="C:nucleus"/>
    <property type="evidence" value="ECO:0007669"/>
    <property type="project" value="UniProtKB-SubCell"/>
</dbReference>
<evidence type="ECO:0000256" key="2">
    <source>
        <dbReference type="ARBA" id="ARBA00023015"/>
    </source>
</evidence>
<evidence type="ECO:0000313" key="7">
    <source>
        <dbReference type="EMBL" id="CAI9266574.1"/>
    </source>
</evidence>
<accession>A0AA35VDA4</accession>
<gene>
    <name evidence="7" type="ORF">LSALG_LOCUS7124</name>
</gene>
<dbReference type="GO" id="GO:0070971">
    <property type="term" value="C:endoplasmic reticulum exit site"/>
    <property type="evidence" value="ECO:0007669"/>
    <property type="project" value="TreeGrafter"/>
</dbReference>
<comment type="subcellular location">
    <subcellularLocation>
        <location evidence="1">Nucleus</location>
    </subcellularLocation>
</comment>
<dbReference type="Gene3D" id="2.60.40.1230">
    <property type="match status" value="1"/>
</dbReference>
<dbReference type="PANTHER" id="PTHR13402">
    <property type="entry name" value="RGPR-RELATED"/>
    <property type="match status" value="1"/>
</dbReference>
<dbReference type="PANTHER" id="PTHR13402:SF6">
    <property type="entry name" value="SECRETORY 16, ISOFORM I"/>
    <property type="match status" value="1"/>
</dbReference>
<evidence type="ECO:0000256" key="4">
    <source>
        <dbReference type="ARBA" id="ARBA00023242"/>
    </source>
</evidence>
<reference evidence="7" key="1">
    <citation type="submission" date="2023-04" db="EMBL/GenBank/DDBJ databases">
        <authorList>
            <person name="Vijverberg K."/>
            <person name="Xiong W."/>
            <person name="Schranz E."/>
        </authorList>
    </citation>
    <scope>NUCLEOTIDE SEQUENCE</scope>
</reference>
<dbReference type="Proteomes" id="UP001177003">
    <property type="component" value="Chromosome 1"/>
</dbReference>
<proteinExistence type="predicted"/>
<evidence type="ECO:0000256" key="1">
    <source>
        <dbReference type="ARBA" id="ARBA00004123"/>
    </source>
</evidence>
<dbReference type="InterPro" id="IPR018866">
    <property type="entry name" value="Znf-4CXXC_R1"/>
</dbReference>